<dbReference type="AlphaFoldDB" id="A0A9X6NGT9"/>
<keyword evidence="1" id="KW-0732">Signal</keyword>
<dbReference type="EMBL" id="MTYJ01000340">
    <property type="protein sequence ID" value="OWA53717.1"/>
    <property type="molecule type" value="Genomic_DNA"/>
</dbReference>
<accession>A0A9X6NGT9</accession>
<evidence type="ECO:0000256" key="1">
    <source>
        <dbReference type="SAM" id="SignalP"/>
    </source>
</evidence>
<protein>
    <submittedName>
        <fullName evidence="2">Uncharacterized protein</fullName>
    </submittedName>
</protein>
<feature type="chain" id="PRO_5040928573" evidence="1">
    <location>
        <begin position="24"/>
        <end position="129"/>
    </location>
</feature>
<reference evidence="3" key="1">
    <citation type="submission" date="2017-01" db="EMBL/GenBank/DDBJ databases">
        <title>Comparative genomics of anhydrobiosis in the tardigrade Hypsibius dujardini.</title>
        <authorList>
            <person name="Yoshida Y."/>
            <person name="Koutsovoulos G."/>
            <person name="Laetsch D."/>
            <person name="Stevens L."/>
            <person name="Kumar S."/>
            <person name="Horikawa D."/>
            <person name="Ishino K."/>
            <person name="Komine S."/>
            <person name="Tomita M."/>
            <person name="Blaxter M."/>
            <person name="Arakawa K."/>
        </authorList>
    </citation>
    <scope>NUCLEOTIDE SEQUENCE [LARGE SCALE GENOMIC DNA]</scope>
    <source>
        <strain evidence="3">Z151</strain>
    </source>
</reference>
<evidence type="ECO:0000313" key="3">
    <source>
        <dbReference type="Proteomes" id="UP000192578"/>
    </source>
</evidence>
<keyword evidence="3" id="KW-1185">Reference proteome</keyword>
<comment type="caution">
    <text evidence="2">The sequence shown here is derived from an EMBL/GenBank/DDBJ whole genome shotgun (WGS) entry which is preliminary data.</text>
</comment>
<evidence type="ECO:0000313" key="2">
    <source>
        <dbReference type="EMBL" id="OWA53717.1"/>
    </source>
</evidence>
<feature type="signal peptide" evidence="1">
    <location>
        <begin position="1"/>
        <end position="23"/>
    </location>
</feature>
<sequence length="129" mass="14697">MFHLNYFVLLVLPISSLLPLSNGQLQYYSPYSQLGGGQYAYQLQLQQQQQLYQQQLYQQKLYQQQLYQQQLRQQQLQQLALQQQQYGTSGTTYNTGTSGLYNTYTGTNPYVAGTASLSGLYANTGKVDV</sequence>
<name>A0A9X6NGT9_HYPEX</name>
<organism evidence="2 3">
    <name type="scientific">Hypsibius exemplaris</name>
    <name type="common">Freshwater tardigrade</name>
    <dbReference type="NCBI Taxonomy" id="2072580"/>
    <lineage>
        <taxon>Eukaryota</taxon>
        <taxon>Metazoa</taxon>
        <taxon>Ecdysozoa</taxon>
        <taxon>Tardigrada</taxon>
        <taxon>Eutardigrada</taxon>
        <taxon>Parachela</taxon>
        <taxon>Hypsibioidea</taxon>
        <taxon>Hypsibiidae</taxon>
        <taxon>Hypsibius</taxon>
    </lineage>
</organism>
<proteinExistence type="predicted"/>
<gene>
    <name evidence="2" type="ORF">BV898_18139</name>
</gene>
<dbReference type="Proteomes" id="UP000192578">
    <property type="component" value="Unassembled WGS sequence"/>
</dbReference>